<dbReference type="RefSeq" id="WP_251412430.1">
    <property type="nucleotide sequence ID" value="NZ_JAMQGM010000019.1"/>
</dbReference>
<feature type="compositionally biased region" description="Low complexity" evidence="1">
    <location>
        <begin position="169"/>
        <end position="178"/>
    </location>
</feature>
<feature type="region of interest" description="Disordered" evidence="1">
    <location>
        <begin position="132"/>
        <end position="187"/>
    </location>
</feature>
<dbReference type="Proteomes" id="UP001167160">
    <property type="component" value="Unassembled WGS sequence"/>
</dbReference>
<sequence>MASDGWAQAVREQLGPGRLLPLGAPADGAWITEQAAVRVLAHAAVRVPGVRPGAMRLGLAKAGSREEPVVPPPLGALPPGPLVITAEFGASTARPLPESAEQLRRTLLAAAGGRLGLRVAEVDLHITELLDEHEESGHGHTRPEEAALASHPHRHARGGNGHGAHDGEGAPAPHGAAGRPDRPGPDITDRLAVAAATVPGVERLASGTSRDGETAVVEGVRFARALTVDDRPGGRHVEVRLALAPGHRALDVTRAVRAAVAVAARRGAPGPVTVTALVTSMGEDD</sequence>
<evidence type="ECO:0008006" key="4">
    <source>
        <dbReference type="Google" id="ProtNLM"/>
    </source>
</evidence>
<evidence type="ECO:0000313" key="2">
    <source>
        <dbReference type="EMBL" id="MCM2577517.1"/>
    </source>
</evidence>
<keyword evidence="3" id="KW-1185">Reference proteome</keyword>
<accession>A0ABT0X733</accession>
<evidence type="ECO:0000256" key="1">
    <source>
        <dbReference type="SAM" id="MobiDB-lite"/>
    </source>
</evidence>
<gene>
    <name evidence="2" type="ORF">M1E25_09140</name>
</gene>
<evidence type="ECO:0000313" key="3">
    <source>
        <dbReference type="Proteomes" id="UP001167160"/>
    </source>
</evidence>
<name>A0ABT0X733_9ACTN</name>
<dbReference type="EMBL" id="JAMQGM010000019">
    <property type="protein sequence ID" value="MCM2577517.1"/>
    <property type="molecule type" value="Genomic_DNA"/>
</dbReference>
<feature type="compositionally biased region" description="Basic and acidic residues" evidence="1">
    <location>
        <begin position="132"/>
        <end position="145"/>
    </location>
</feature>
<protein>
    <recommendedName>
        <fullName evidence="4">Nucleopolyhedrovirus P10 family protein</fullName>
    </recommendedName>
</protein>
<comment type="caution">
    <text evidence="2">The sequence shown here is derived from an EMBL/GenBank/DDBJ whole genome shotgun (WGS) entry which is preliminary data.</text>
</comment>
<proteinExistence type="predicted"/>
<organism evidence="2 3">
    <name type="scientific">Streptomyces meridianus</name>
    <dbReference type="NCBI Taxonomy" id="2938945"/>
    <lineage>
        <taxon>Bacteria</taxon>
        <taxon>Bacillati</taxon>
        <taxon>Actinomycetota</taxon>
        <taxon>Actinomycetes</taxon>
        <taxon>Kitasatosporales</taxon>
        <taxon>Streptomycetaceae</taxon>
        <taxon>Streptomyces</taxon>
    </lineage>
</organism>
<reference evidence="2" key="1">
    <citation type="journal article" date="2023" name="Int. J. Syst. Evol. Microbiol.">
        <title>Streptomyces meridianus sp. nov. isolated from brackish water of the Tagus estuary in Alcochete, Portugal.</title>
        <authorList>
            <person name="Santos J.D.N."/>
            <person name="Klimek D."/>
            <person name="Calusinska M."/>
            <person name="Lobo Da Cunha A."/>
            <person name="Catita J."/>
            <person name="Goncalves H."/>
            <person name="Gonzalez I."/>
            <person name="Reyes F."/>
            <person name="Lage O.M."/>
        </authorList>
    </citation>
    <scope>NUCLEOTIDE SEQUENCE</scope>
    <source>
        <strain evidence="2">MTZ3.1</strain>
    </source>
</reference>